<name>A0A9P5MY70_9AGAM</name>
<dbReference type="InterPro" id="IPR045339">
    <property type="entry name" value="DUF6534"/>
</dbReference>
<comment type="caution">
    <text evidence="3">The sequence shown here is derived from an EMBL/GenBank/DDBJ whole genome shotgun (WGS) entry which is preliminary data.</text>
</comment>
<feature type="domain" description="DUF6534" evidence="2">
    <location>
        <begin position="54"/>
        <end position="110"/>
    </location>
</feature>
<keyword evidence="1" id="KW-1133">Transmembrane helix</keyword>
<evidence type="ECO:0000313" key="4">
    <source>
        <dbReference type="Proteomes" id="UP000759537"/>
    </source>
</evidence>
<gene>
    <name evidence="3" type="ORF">DFH94DRAFT_691403</name>
</gene>
<evidence type="ECO:0000259" key="2">
    <source>
        <dbReference type="Pfam" id="PF20152"/>
    </source>
</evidence>
<keyword evidence="4" id="KW-1185">Reference proteome</keyword>
<dbReference type="Pfam" id="PF20152">
    <property type="entry name" value="DUF6534"/>
    <property type="match status" value="1"/>
</dbReference>
<proteinExistence type="predicted"/>
<dbReference type="AlphaFoldDB" id="A0A9P5MY70"/>
<dbReference type="Proteomes" id="UP000759537">
    <property type="component" value="Unassembled WGS sequence"/>
</dbReference>
<organism evidence="3 4">
    <name type="scientific">Russula ochroleuca</name>
    <dbReference type="NCBI Taxonomy" id="152965"/>
    <lineage>
        <taxon>Eukaryota</taxon>
        <taxon>Fungi</taxon>
        <taxon>Dikarya</taxon>
        <taxon>Basidiomycota</taxon>
        <taxon>Agaricomycotina</taxon>
        <taxon>Agaricomycetes</taxon>
        <taxon>Russulales</taxon>
        <taxon>Russulaceae</taxon>
        <taxon>Russula</taxon>
    </lineage>
</organism>
<dbReference type="EMBL" id="WHVB01000006">
    <property type="protein sequence ID" value="KAF8481746.1"/>
    <property type="molecule type" value="Genomic_DNA"/>
</dbReference>
<reference evidence="3" key="1">
    <citation type="submission" date="2019-10" db="EMBL/GenBank/DDBJ databases">
        <authorList>
            <consortium name="DOE Joint Genome Institute"/>
            <person name="Kuo A."/>
            <person name="Miyauchi S."/>
            <person name="Kiss E."/>
            <person name="Drula E."/>
            <person name="Kohler A."/>
            <person name="Sanchez-Garcia M."/>
            <person name="Andreopoulos B."/>
            <person name="Barry K.W."/>
            <person name="Bonito G."/>
            <person name="Buee M."/>
            <person name="Carver A."/>
            <person name="Chen C."/>
            <person name="Cichocki N."/>
            <person name="Clum A."/>
            <person name="Culley D."/>
            <person name="Crous P.W."/>
            <person name="Fauchery L."/>
            <person name="Girlanda M."/>
            <person name="Hayes R."/>
            <person name="Keri Z."/>
            <person name="LaButti K."/>
            <person name="Lipzen A."/>
            <person name="Lombard V."/>
            <person name="Magnuson J."/>
            <person name="Maillard F."/>
            <person name="Morin E."/>
            <person name="Murat C."/>
            <person name="Nolan M."/>
            <person name="Ohm R."/>
            <person name="Pangilinan J."/>
            <person name="Pereira M."/>
            <person name="Perotto S."/>
            <person name="Peter M."/>
            <person name="Riley R."/>
            <person name="Sitrit Y."/>
            <person name="Stielow B."/>
            <person name="Szollosi G."/>
            <person name="Zifcakova L."/>
            <person name="Stursova M."/>
            <person name="Spatafora J.W."/>
            <person name="Tedersoo L."/>
            <person name="Vaario L.-M."/>
            <person name="Yamada A."/>
            <person name="Yan M."/>
            <person name="Wang P."/>
            <person name="Xu J."/>
            <person name="Bruns T."/>
            <person name="Baldrian P."/>
            <person name="Vilgalys R."/>
            <person name="Henrissat B."/>
            <person name="Grigoriev I.V."/>
            <person name="Hibbett D."/>
            <person name="Nagy L.G."/>
            <person name="Martin F.M."/>
        </authorList>
    </citation>
    <scope>NUCLEOTIDE SEQUENCE</scope>
    <source>
        <strain evidence="3">Prilba</strain>
    </source>
</reference>
<evidence type="ECO:0000313" key="3">
    <source>
        <dbReference type="EMBL" id="KAF8481746.1"/>
    </source>
</evidence>
<evidence type="ECO:0000256" key="1">
    <source>
        <dbReference type="SAM" id="Phobius"/>
    </source>
</evidence>
<accession>A0A9P5MY70</accession>
<sequence>MISRLGLAFGELIMVIVEILIPRRSRWAVTIIKLHGGLAEFQIIRHLIFGLSLSALTDLIITGGLCYYLRALNPDFYRTRKMLSTLVSFADNNGALTCVVALASLICVNSSPPLFDIYVDKPENSGLLYVNWSTLLFTSRSGNRRTSSVGHVFQETRLRRRHHTSLNMRNYVMRTTATPAEVINIMSPVSLHPNRRNSCPIVMRTRTSRIGFDLYDEDQMKEEPAEGTMAASTFLHDSR</sequence>
<protein>
    <recommendedName>
        <fullName evidence="2">DUF6534 domain-containing protein</fullName>
    </recommendedName>
</protein>
<dbReference type="OrthoDB" id="3206554at2759"/>
<keyword evidence="1" id="KW-0472">Membrane</keyword>
<keyword evidence="1" id="KW-0812">Transmembrane</keyword>
<reference evidence="3" key="2">
    <citation type="journal article" date="2020" name="Nat. Commun.">
        <title>Large-scale genome sequencing of mycorrhizal fungi provides insights into the early evolution of symbiotic traits.</title>
        <authorList>
            <person name="Miyauchi S."/>
            <person name="Kiss E."/>
            <person name="Kuo A."/>
            <person name="Drula E."/>
            <person name="Kohler A."/>
            <person name="Sanchez-Garcia M."/>
            <person name="Morin E."/>
            <person name="Andreopoulos B."/>
            <person name="Barry K.W."/>
            <person name="Bonito G."/>
            <person name="Buee M."/>
            <person name="Carver A."/>
            <person name="Chen C."/>
            <person name="Cichocki N."/>
            <person name="Clum A."/>
            <person name="Culley D."/>
            <person name="Crous P.W."/>
            <person name="Fauchery L."/>
            <person name="Girlanda M."/>
            <person name="Hayes R.D."/>
            <person name="Keri Z."/>
            <person name="LaButti K."/>
            <person name="Lipzen A."/>
            <person name="Lombard V."/>
            <person name="Magnuson J."/>
            <person name="Maillard F."/>
            <person name="Murat C."/>
            <person name="Nolan M."/>
            <person name="Ohm R.A."/>
            <person name="Pangilinan J."/>
            <person name="Pereira M.F."/>
            <person name="Perotto S."/>
            <person name="Peter M."/>
            <person name="Pfister S."/>
            <person name="Riley R."/>
            <person name="Sitrit Y."/>
            <person name="Stielow J.B."/>
            <person name="Szollosi G."/>
            <person name="Zifcakova L."/>
            <person name="Stursova M."/>
            <person name="Spatafora J.W."/>
            <person name="Tedersoo L."/>
            <person name="Vaario L.M."/>
            <person name="Yamada A."/>
            <person name="Yan M."/>
            <person name="Wang P."/>
            <person name="Xu J."/>
            <person name="Bruns T."/>
            <person name="Baldrian P."/>
            <person name="Vilgalys R."/>
            <person name="Dunand C."/>
            <person name="Henrissat B."/>
            <person name="Grigoriev I.V."/>
            <person name="Hibbett D."/>
            <person name="Nagy L.G."/>
            <person name="Martin F.M."/>
        </authorList>
    </citation>
    <scope>NUCLEOTIDE SEQUENCE</scope>
    <source>
        <strain evidence="3">Prilba</strain>
    </source>
</reference>
<feature type="transmembrane region" description="Helical" evidence="1">
    <location>
        <begin position="43"/>
        <end position="70"/>
    </location>
</feature>